<evidence type="ECO:0000313" key="1">
    <source>
        <dbReference type="EMBL" id="AYV23499.1"/>
    </source>
</evidence>
<name>A0A3G4VH25_9VIBR</name>
<dbReference type="EMBL" id="CP033578">
    <property type="protein sequence ID" value="AYV23499.1"/>
    <property type="molecule type" value="Genomic_DNA"/>
</dbReference>
<reference evidence="1 2" key="1">
    <citation type="submission" date="2018-11" db="EMBL/GenBank/DDBJ databases">
        <title>Complete Genome Sequence of Vbrio mediterranei 117-T6: a Potential Pathogen Bacteria Isolated from the Conchocelis of Pyropia.</title>
        <authorList>
            <person name="Liu Q."/>
        </authorList>
    </citation>
    <scope>NUCLEOTIDE SEQUENCE [LARGE SCALE GENOMIC DNA]</scope>
    <source>
        <strain evidence="1 2">117-T6</strain>
    </source>
</reference>
<accession>A0A3G4VH25</accession>
<proteinExistence type="predicted"/>
<sequence>MDQLTLQECLIDTLRRLEKYKTTMYLREDAYDLESAIKKLTEQLFSLQILSELKGSIDDISYSIELLKMVTKEADRSLDQGFELDDARKLIAHTLEADRALSKVTLGELGHI</sequence>
<dbReference type="AlphaFoldDB" id="A0A3G4VH25"/>
<dbReference type="RefSeq" id="WP_124941466.1">
    <property type="nucleotide sequence ID" value="NZ_CP033578.1"/>
</dbReference>
<organism evidence="1 2">
    <name type="scientific">Vibrio mediterranei</name>
    <dbReference type="NCBI Taxonomy" id="689"/>
    <lineage>
        <taxon>Bacteria</taxon>
        <taxon>Pseudomonadati</taxon>
        <taxon>Pseudomonadota</taxon>
        <taxon>Gammaproteobacteria</taxon>
        <taxon>Vibrionales</taxon>
        <taxon>Vibrionaceae</taxon>
        <taxon>Vibrio</taxon>
    </lineage>
</organism>
<evidence type="ECO:0000313" key="2">
    <source>
        <dbReference type="Proteomes" id="UP000279760"/>
    </source>
</evidence>
<dbReference type="Proteomes" id="UP000279760">
    <property type="component" value="Chromosome 2"/>
</dbReference>
<gene>
    <name evidence="1" type="ORF">ECB94_19580</name>
</gene>
<protein>
    <submittedName>
        <fullName evidence="1">Uncharacterized protein</fullName>
    </submittedName>
</protein>